<accession>A0ABV6C6U0</accession>
<dbReference type="Pfam" id="PF13602">
    <property type="entry name" value="ADH_zinc_N_2"/>
    <property type="match status" value="1"/>
</dbReference>
<comment type="caution">
    <text evidence="3">The sequence shown here is derived from an EMBL/GenBank/DDBJ whole genome shotgun (WGS) entry which is preliminary data.</text>
</comment>
<dbReference type="RefSeq" id="WP_377790776.1">
    <property type="nucleotide sequence ID" value="NZ_JBHLYQ010000227.1"/>
</dbReference>
<evidence type="ECO:0000256" key="2">
    <source>
        <dbReference type="ARBA" id="ARBA00023002"/>
    </source>
</evidence>
<dbReference type="PANTHER" id="PTHR48106:SF8">
    <property type="entry name" value="OS02G0805600 PROTEIN"/>
    <property type="match status" value="1"/>
</dbReference>
<evidence type="ECO:0000313" key="3">
    <source>
        <dbReference type="EMBL" id="MFC0083038.1"/>
    </source>
</evidence>
<keyword evidence="4" id="KW-1185">Reference proteome</keyword>
<evidence type="ECO:0000256" key="1">
    <source>
        <dbReference type="ARBA" id="ARBA00022857"/>
    </source>
</evidence>
<dbReference type="PANTHER" id="PTHR48106">
    <property type="entry name" value="QUINONE OXIDOREDUCTASE PIG3-RELATED"/>
    <property type="match status" value="1"/>
</dbReference>
<feature type="non-terminal residue" evidence="3">
    <location>
        <position position="1"/>
    </location>
</feature>
<dbReference type="EMBL" id="JBHLYQ010000227">
    <property type="protein sequence ID" value="MFC0083038.1"/>
    <property type="molecule type" value="Genomic_DNA"/>
</dbReference>
<protein>
    <submittedName>
        <fullName evidence="3">Zinc-binding dehydrogenase</fullName>
    </submittedName>
</protein>
<gene>
    <name evidence="3" type="ORF">ACFFRE_12960</name>
</gene>
<dbReference type="Proteomes" id="UP001589788">
    <property type="component" value="Unassembled WGS sequence"/>
</dbReference>
<organism evidence="3 4">
    <name type="scientific">Aciditerrimonas ferrireducens</name>
    <dbReference type="NCBI Taxonomy" id="667306"/>
    <lineage>
        <taxon>Bacteria</taxon>
        <taxon>Bacillati</taxon>
        <taxon>Actinomycetota</taxon>
        <taxon>Acidimicrobiia</taxon>
        <taxon>Acidimicrobiales</taxon>
        <taxon>Acidimicrobiaceae</taxon>
        <taxon>Aciditerrimonas</taxon>
    </lineage>
</organism>
<evidence type="ECO:0000313" key="4">
    <source>
        <dbReference type="Proteomes" id="UP001589788"/>
    </source>
</evidence>
<keyword evidence="2" id="KW-0560">Oxidoreductase</keyword>
<sequence>ALGALAAGGRAIVIGLGAGQHLDLDLRVLLAKRAQLAGATLRARSPEEKGDVVAAAGQAALGHLRAGRLQVPVLATYPLAEAEAAYERFAAGGKLGKIVLLGPGVG</sequence>
<reference evidence="3 4" key="1">
    <citation type="submission" date="2024-09" db="EMBL/GenBank/DDBJ databases">
        <authorList>
            <person name="Sun Q."/>
            <person name="Mori K."/>
        </authorList>
    </citation>
    <scope>NUCLEOTIDE SEQUENCE [LARGE SCALE GENOMIC DNA]</scope>
    <source>
        <strain evidence="3 4">JCM 15389</strain>
    </source>
</reference>
<dbReference type="Gene3D" id="3.40.50.720">
    <property type="entry name" value="NAD(P)-binding Rossmann-like Domain"/>
    <property type="match status" value="1"/>
</dbReference>
<keyword evidence="1" id="KW-0521">NADP</keyword>
<dbReference type="Gene3D" id="3.90.180.10">
    <property type="entry name" value="Medium-chain alcohol dehydrogenases, catalytic domain"/>
    <property type="match status" value="1"/>
</dbReference>
<name>A0ABV6C6U0_9ACTN</name>
<proteinExistence type="predicted"/>